<feature type="transmembrane region" description="Helical" evidence="1">
    <location>
        <begin position="76"/>
        <end position="101"/>
    </location>
</feature>
<dbReference type="Proteomes" id="UP000663868">
    <property type="component" value="Unassembled WGS sequence"/>
</dbReference>
<gene>
    <name evidence="2" type="ORF">IZO911_LOCUS4944</name>
    <name evidence="4" type="ORF">KXQ929_LOCUS2463</name>
    <name evidence="5" type="ORF">OKA104_LOCUS22312</name>
    <name evidence="3" type="ORF">VCS650_LOCUS5085</name>
</gene>
<feature type="transmembrane region" description="Helical" evidence="1">
    <location>
        <begin position="48"/>
        <end position="70"/>
    </location>
</feature>
<dbReference type="EMBL" id="CAJNON010000029">
    <property type="protein sequence ID" value="CAF0821217.1"/>
    <property type="molecule type" value="Genomic_DNA"/>
</dbReference>
<keyword evidence="1" id="KW-1133">Transmembrane helix</keyword>
<dbReference type="Proteomes" id="UP000663881">
    <property type="component" value="Unassembled WGS sequence"/>
</dbReference>
<dbReference type="EMBL" id="CAJNOE010000028">
    <property type="protein sequence ID" value="CAF0765024.1"/>
    <property type="molecule type" value="Genomic_DNA"/>
</dbReference>
<protein>
    <submittedName>
        <fullName evidence="5">Uncharacterized protein</fullName>
    </submittedName>
</protein>
<proteinExistence type="predicted"/>
<accession>A0A819FFZ5</accession>
<evidence type="ECO:0000313" key="3">
    <source>
        <dbReference type="EMBL" id="CAF0821217.1"/>
    </source>
</evidence>
<evidence type="ECO:0000256" key="1">
    <source>
        <dbReference type="SAM" id="Phobius"/>
    </source>
</evidence>
<dbReference type="EMBL" id="CAJOBB010000074">
    <property type="protein sequence ID" value="CAF3547151.1"/>
    <property type="molecule type" value="Genomic_DNA"/>
</dbReference>
<evidence type="ECO:0000313" key="5">
    <source>
        <dbReference type="EMBL" id="CAF3865973.1"/>
    </source>
</evidence>
<name>A0A819FFZ5_9BILA</name>
<organism evidence="5 6">
    <name type="scientific">Adineta steineri</name>
    <dbReference type="NCBI Taxonomy" id="433720"/>
    <lineage>
        <taxon>Eukaryota</taxon>
        <taxon>Metazoa</taxon>
        <taxon>Spiralia</taxon>
        <taxon>Gnathifera</taxon>
        <taxon>Rotifera</taxon>
        <taxon>Eurotatoria</taxon>
        <taxon>Bdelloidea</taxon>
        <taxon>Adinetida</taxon>
        <taxon>Adinetidae</taxon>
        <taxon>Adineta</taxon>
    </lineage>
</organism>
<feature type="transmembrane region" description="Helical" evidence="1">
    <location>
        <begin position="121"/>
        <end position="142"/>
    </location>
</feature>
<comment type="caution">
    <text evidence="5">The sequence shown here is derived from an EMBL/GenBank/DDBJ whole genome shotgun (WGS) entry which is preliminary data.</text>
</comment>
<dbReference type="Proteomes" id="UP000663891">
    <property type="component" value="Unassembled WGS sequence"/>
</dbReference>
<keyword evidence="1" id="KW-0472">Membrane</keyword>
<evidence type="ECO:0000313" key="2">
    <source>
        <dbReference type="EMBL" id="CAF0765024.1"/>
    </source>
</evidence>
<evidence type="ECO:0000313" key="4">
    <source>
        <dbReference type="EMBL" id="CAF3547151.1"/>
    </source>
</evidence>
<dbReference type="EMBL" id="CAJOAY010001616">
    <property type="protein sequence ID" value="CAF3865973.1"/>
    <property type="molecule type" value="Genomic_DNA"/>
</dbReference>
<keyword evidence="1" id="KW-0812">Transmembrane</keyword>
<dbReference type="AlphaFoldDB" id="A0A819FFZ5"/>
<dbReference type="Proteomes" id="UP000663860">
    <property type="component" value="Unassembled WGS sequence"/>
</dbReference>
<evidence type="ECO:0000313" key="6">
    <source>
        <dbReference type="Proteomes" id="UP000663881"/>
    </source>
</evidence>
<sequence>MIQSSRVEVFKQNPEVLSITSGALQVLLFPYHYASLSANVKDSLMNMALFGILIFQLIRIVIYIVFIIIVYKLNQIGILIIARMHQVVPVIYVLIIMNDFYGKIWKSCSTVRCTFQAAEMINSVGALYMNIMIAILAVIHAFKLAELIKIPTPNAIVQS</sequence>
<reference evidence="5" key="1">
    <citation type="submission" date="2021-02" db="EMBL/GenBank/DDBJ databases">
        <authorList>
            <person name="Nowell W R."/>
        </authorList>
    </citation>
    <scope>NUCLEOTIDE SEQUENCE</scope>
</reference>